<dbReference type="Proteomes" id="UP001162030">
    <property type="component" value="Chromosome"/>
</dbReference>
<keyword evidence="3" id="KW-1185">Reference proteome</keyword>
<protein>
    <recommendedName>
        <fullName evidence="4">Heme-binding protein</fullName>
    </recommendedName>
</protein>
<dbReference type="Pfam" id="PF03928">
    <property type="entry name" value="HbpS-like"/>
    <property type="match status" value="1"/>
</dbReference>
<dbReference type="EMBL" id="OX458333">
    <property type="protein sequence ID" value="CAI8719312.1"/>
    <property type="molecule type" value="Genomic_DNA"/>
</dbReference>
<sequence length="250" mass="25820">MTRVNRLLSKAILASAVLGLGSGTAFAACKDVNYDQLSSVGRSIVPGNGAAGGTPNGGLDFPMWVTVVDENSKIWHVVNTFGNGANTGSTWLLSRVISAQKANTANGLSTDNFAISTAMLYSEVNPGGSLYGLQHSNPVDATRAYGGSPNAFGTKNDPLKNKRIGGVNVFGGGLALYKDGKKVGAIGVSGDTSCTDHIVAWNIRAALNLGGTPNPDTLNVEDTPTPGNFSHPPCLNLIEHESITHVGGLE</sequence>
<evidence type="ECO:0000256" key="1">
    <source>
        <dbReference type="SAM" id="SignalP"/>
    </source>
</evidence>
<feature type="chain" id="PRO_5047239093" description="Heme-binding protein" evidence="1">
    <location>
        <begin position="28"/>
        <end position="250"/>
    </location>
</feature>
<evidence type="ECO:0000313" key="2">
    <source>
        <dbReference type="EMBL" id="CAI8719312.1"/>
    </source>
</evidence>
<dbReference type="SUPFAM" id="SSF143744">
    <property type="entry name" value="GlcG-like"/>
    <property type="match status" value="1"/>
</dbReference>
<evidence type="ECO:0000313" key="3">
    <source>
        <dbReference type="Proteomes" id="UP001162030"/>
    </source>
</evidence>
<dbReference type="InterPro" id="IPR052517">
    <property type="entry name" value="GlcG_carb_metab_protein"/>
</dbReference>
<proteinExistence type="predicted"/>
<feature type="signal peptide" evidence="1">
    <location>
        <begin position="1"/>
        <end position="27"/>
    </location>
</feature>
<evidence type="ECO:0008006" key="4">
    <source>
        <dbReference type="Google" id="ProtNLM"/>
    </source>
</evidence>
<dbReference type="PANTHER" id="PTHR34309">
    <property type="entry name" value="SLR1406 PROTEIN"/>
    <property type="match status" value="1"/>
</dbReference>
<dbReference type="InterPro" id="IPR038084">
    <property type="entry name" value="PduO/GlcC-like_sf"/>
</dbReference>
<keyword evidence="1" id="KW-0732">Signal</keyword>
<dbReference type="InterPro" id="IPR005624">
    <property type="entry name" value="PduO/GlcC-like"/>
</dbReference>
<reference evidence="2 3" key="1">
    <citation type="submission" date="2023-03" db="EMBL/GenBank/DDBJ databases">
        <authorList>
            <person name="Pearce D."/>
        </authorList>
    </citation>
    <scope>NUCLEOTIDE SEQUENCE [LARGE SCALE GENOMIC DNA]</scope>
    <source>
        <strain evidence="2">Msz</strain>
    </source>
</reference>
<dbReference type="Gene3D" id="3.30.450.150">
    <property type="entry name" value="Haem-degrading domain"/>
    <property type="match status" value="1"/>
</dbReference>
<name>A0ABM9HVX8_9GAMM</name>
<dbReference type="PROSITE" id="PS51257">
    <property type="entry name" value="PROKAR_LIPOPROTEIN"/>
    <property type="match status" value="1"/>
</dbReference>
<dbReference type="PANTHER" id="PTHR34309:SF1">
    <property type="entry name" value="PROTEIN GLCG"/>
    <property type="match status" value="1"/>
</dbReference>
<organism evidence="2 3">
    <name type="scientific">Methylocaldum szegediense</name>
    <dbReference type="NCBI Taxonomy" id="73780"/>
    <lineage>
        <taxon>Bacteria</taxon>
        <taxon>Pseudomonadati</taxon>
        <taxon>Pseudomonadota</taxon>
        <taxon>Gammaproteobacteria</taxon>
        <taxon>Methylococcales</taxon>
        <taxon>Methylococcaceae</taxon>
        <taxon>Methylocaldum</taxon>
    </lineage>
</organism>
<gene>
    <name evidence="2" type="ORF">MSZNOR_0059</name>
</gene>
<accession>A0ABM9HVX8</accession>